<organism evidence="16 17">
    <name type="scientific">Labeo rohita</name>
    <name type="common">Indian major carp</name>
    <name type="synonym">Cyprinus rohita</name>
    <dbReference type="NCBI Taxonomy" id="84645"/>
    <lineage>
        <taxon>Eukaryota</taxon>
        <taxon>Metazoa</taxon>
        <taxon>Chordata</taxon>
        <taxon>Craniata</taxon>
        <taxon>Vertebrata</taxon>
        <taxon>Euteleostomi</taxon>
        <taxon>Actinopterygii</taxon>
        <taxon>Neopterygii</taxon>
        <taxon>Teleostei</taxon>
        <taxon>Ostariophysi</taxon>
        <taxon>Cypriniformes</taxon>
        <taxon>Cyprinidae</taxon>
        <taxon>Labeoninae</taxon>
        <taxon>Labeonini</taxon>
        <taxon>Labeo</taxon>
    </lineage>
</organism>
<dbReference type="CDD" id="cd00038">
    <property type="entry name" value="CAP_ED"/>
    <property type="match status" value="1"/>
</dbReference>
<evidence type="ECO:0000313" key="17">
    <source>
        <dbReference type="Proteomes" id="UP000830375"/>
    </source>
</evidence>
<evidence type="ECO:0000256" key="3">
    <source>
        <dbReference type="ARBA" id="ARBA00022538"/>
    </source>
</evidence>
<accession>A0ABQ8LRF0</accession>
<dbReference type="InterPro" id="IPR018490">
    <property type="entry name" value="cNMP-bd_dom_sf"/>
</dbReference>
<keyword evidence="3" id="KW-0633">Potassium transport</keyword>
<proteinExistence type="predicted"/>
<feature type="domain" description="Cyclic nucleotide-binding" evidence="15">
    <location>
        <begin position="235"/>
        <end position="352"/>
    </location>
</feature>
<dbReference type="Gene3D" id="1.10.1200.260">
    <property type="match status" value="1"/>
</dbReference>
<dbReference type="PRINTS" id="PR01465">
    <property type="entry name" value="ELKCHANNEL"/>
</dbReference>
<keyword evidence="6" id="KW-0851">Voltage-gated channel</keyword>
<feature type="region of interest" description="Disordered" evidence="13">
    <location>
        <begin position="622"/>
        <end position="650"/>
    </location>
</feature>
<dbReference type="PRINTS" id="PR01463">
    <property type="entry name" value="EAGCHANLFMLY"/>
</dbReference>
<evidence type="ECO:0000256" key="13">
    <source>
        <dbReference type="SAM" id="MobiDB-lite"/>
    </source>
</evidence>
<name>A0ABQ8LRF0_LABRO</name>
<dbReference type="InterPro" id="IPR014710">
    <property type="entry name" value="RmlC-like_jellyroll"/>
</dbReference>
<gene>
    <name evidence="16" type="ORF">H4Q32_006308</name>
</gene>
<reference evidence="16 17" key="1">
    <citation type="submission" date="2022-01" db="EMBL/GenBank/DDBJ databases">
        <title>A high-quality chromosome-level genome assembly of rohu carp, Labeo rohita.</title>
        <authorList>
            <person name="Arick M.A. II"/>
            <person name="Hsu C.-Y."/>
            <person name="Magbanua Z."/>
            <person name="Pechanova O."/>
            <person name="Grover C."/>
            <person name="Miller E."/>
            <person name="Thrash A."/>
            <person name="Ezzel L."/>
            <person name="Alam S."/>
            <person name="Benzie J."/>
            <person name="Hamilton M."/>
            <person name="Karsi A."/>
            <person name="Lawrence M.L."/>
            <person name="Peterson D.G."/>
        </authorList>
    </citation>
    <scope>NUCLEOTIDE SEQUENCE [LARGE SCALE GENOMIC DNA]</scope>
    <source>
        <strain evidence="17">BAU-BD-2019</strain>
        <tissue evidence="16">Blood</tissue>
    </source>
</reference>
<dbReference type="Gene3D" id="2.60.120.10">
    <property type="entry name" value="Jelly Rolls"/>
    <property type="match status" value="1"/>
</dbReference>
<evidence type="ECO:0000256" key="1">
    <source>
        <dbReference type="ARBA" id="ARBA00004141"/>
    </source>
</evidence>
<evidence type="ECO:0000256" key="4">
    <source>
        <dbReference type="ARBA" id="ARBA00022692"/>
    </source>
</evidence>
<dbReference type="InterPro" id="IPR003950">
    <property type="entry name" value="K_chnl_volt-dep_ELK"/>
</dbReference>
<dbReference type="InterPro" id="IPR050818">
    <property type="entry name" value="KCNH_animal-type"/>
</dbReference>
<keyword evidence="9" id="KW-0406">Ion transport</keyword>
<dbReference type="InterPro" id="IPR005821">
    <property type="entry name" value="Ion_trans_dom"/>
</dbReference>
<dbReference type="InterPro" id="IPR000595">
    <property type="entry name" value="cNMP-bd_dom"/>
</dbReference>
<evidence type="ECO:0000256" key="10">
    <source>
        <dbReference type="ARBA" id="ARBA00023136"/>
    </source>
</evidence>
<evidence type="ECO:0000259" key="15">
    <source>
        <dbReference type="PROSITE" id="PS50042"/>
    </source>
</evidence>
<sequence>MVSVVHLLKTVRLLRLLRLLQKMDRYSQHSTVVLTLLMSMFALLAHWMACIWYIIGKKEVESNADTWDIGWLHELGKRLESPYEGVSTGAVNRTLSSGPSLRSIYIAALYFTLSSLTSVGFGNVSANTDAEKIFSICTMLIGALMHALVFGNVTAIIQRMYSRWSSYHTRTKDLKDFIRVHHLPQTLKQRMLEYFQTTWSVNNGIDSNELLKDFPDELRSDIAMHLNKEILELSVFSSLSRGCLRSLSLHIKTSFCAPGEYLLRQGDALQALFFVCSGSMEVLKDSMVLAILGKGDLIGANMSVDDRVIKTNADVKALTYCDLQCINLRGLYEVLDLYPEYSHRFVQDITHDLTYNLREGQESHSSNFHLASHDLSAISSVQSQMEGRGNGDVIQCYPPITEHQDEGDDDDEDDQIQYLSGGTKQKMHMQKNDHQTNKKLHIQHTTVTKPDLANLSPRVVDGTEDSDGTENSHTFVFSSGHQHTSGATNTTATTAAAKSEDTRGQLRHLNQEIETSAAQVSSWCQVRTSHMAGCCERGEGDVIQTLEDIKLIRRGKWDWPHDDGREHSNIPDFHKALEPTACGFPRTAHVNSLGREVAELGRVMRSLAFLIESMMASPQTPGVCTSTFTSGHPSPPVPFQSQGSSWTSPPFPSPMHPGIRPGGLVSHPLRPQELQLVCPTMSPGSFTIPLSSSPHTNRFREPLLTLSPHSVVARTRSQSLETPLLQHHQHISHAPGTLPRAGQPSLGQGEDLRSLGL</sequence>
<evidence type="ECO:0000256" key="6">
    <source>
        <dbReference type="ARBA" id="ARBA00022882"/>
    </source>
</evidence>
<feature type="transmembrane region" description="Helical" evidence="14">
    <location>
        <begin position="103"/>
        <end position="121"/>
    </location>
</feature>
<evidence type="ECO:0000313" key="16">
    <source>
        <dbReference type="EMBL" id="KAI2652964.1"/>
    </source>
</evidence>
<feature type="transmembrane region" description="Helical" evidence="14">
    <location>
        <begin position="32"/>
        <end position="55"/>
    </location>
</feature>
<evidence type="ECO:0000256" key="12">
    <source>
        <dbReference type="ARBA" id="ARBA00034430"/>
    </source>
</evidence>
<keyword evidence="2" id="KW-0813">Transport</keyword>
<comment type="catalytic activity">
    <reaction evidence="12">
        <text>K(+)(in) = K(+)(out)</text>
        <dbReference type="Rhea" id="RHEA:29463"/>
        <dbReference type="ChEBI" id="CHEBI:29103"/>
    </reaction>
</comment>
<evidence type="ECO:0000256" key="5">
    <source>
        <dbReference type="ARBA" id="ARBA00022826"/>
    </source>
</evidence>
<evidence type="ECO:0000256" key="11">
    <source>
        <dbReference type="ARBA" id="ARBA00023303"/>
    </source>
</evidence>
<dbReference type="Gene3D" id="1.10.287.70">
    <property type="match status" value="1"/>
</dbReference>
<keyword evidence="4 14" id="KW-0812">Transmembrane</keyword>
<dbReference type="PROSITE" id="PS50042">
    <property type="entry name" value="CNMP_BINDING_3"/>
    <property type="match status" value="1"/>
</dbReference>
<feature type="transmembrane region" description="Helical" evidence="14">
    <location>
        <begin position="133"/>
        <end position="157"/>
    </location>
</feature>
<evidence type="ECO:0000256" key="8">
    <source>
        <dbReference type="ARBA" id="ARBA00022989"/>
    </source>
</evidence>
<keyword evidence="17" id="KW-1185">Reference proteome</keyword>
<dbReference type="Proteomes" id="UP000830375">
    <property type="component" value="Unassembled WGS sequence"/>
</dbReference>
<evidence type="ECO:0000256" key="2">
    <source>
        <dbReference type="ARBA" id="ARBA00022448"/>
    </source>
</evidence>
<dbReference type="Pfam" id="PF00027">
    <property type="entry name" value="cNMP_binding"/>
    <property type="match status" value="1"/>
</dbReference>
<keyword evidence="8 14" id="KW-1133">Transmembrane helix</keyword>
<evidence type="ECO:0000256" key="14">
    <source>
        <dbReference type="SAM" id="Phobius"/>
    </source>
</evidence>
<feature type="compositionally biased region" description="Polar residues" evidence="13">
    <location>
        <begin position="622"/>
        <end position="632"/>
    </location>
</feature>
<keyword evidence="5" id="KW-0631">Potassium channel</keyword>
<dbReference type="PANTHER" id="PTHR10217:SF380">
    <property type="entry name" value="POTASSIUM VOLTAGE-GATED CHANNEL SUBFAMILY H MEMBER 8"/>
    <property type="match status" value="1"/>
</dbReference>
<dbReference type="EMBL" id="JACTAM010000019">
    <property type="protein sequence ID" value="KAI2652964.1"/>
    <property type="molecule type" value="Genomic_DNA"/>
</dbReference>
<evidence type="ECO:0000256" key="7">
    <source>
        <dbReference type="ARBA" id="ARBA00022958"/>
    </source>
</evidence>
<keyword evidence="11" id="KW-0407">Ion channel</keyword>
<keyword evidence="7" id="KW-0630">Potassium</keyword>
<comment type="subcellular location">
    <subcellularLocation>
        <location evidence="1">Membrane</location>
        <topology evidence="1">Multi-pass membrane protein</topology>
    </subcellularLocation>
</comment>
<dbReference type="Pfam" id="PF00520">
    <property type="entry name" value="Ion_trans"/>
    <property type="match status" value="1"/>
</dbReference>
<feature type="region of interest" description="Disordered" evidence="13">
    <location>
        <begin position="726"/>
        <end position="757"/>
    </location>
</feature>
<comment type="caution">
    <text evidence="16">The sequence shown here is derived from an EMBL/GenBank/DDBJ whole genome shotgun (WGS) entry which is preliminary data.</text>
</comment>
<keyword evidence="10 14" id="KW-0472">Membrane</keyword>
<evidence type="ECO:0000256" key="9">
    <source>
        <dbReference type="ARBA" id="ARBA00023065"/>
    </source>
</evidence>
<dbReference type="PANTHER" id="PTHR10217">
    <property type="entry name" value="VOLTAGE AND LIGAND GATED POTASSIUM CHANNEL"/>
    <property type="match status" value="1"/>
</dbReference>
<dbReference type="SMART" id="SM00100">
    <property type="entry name" value="cNMP"/>
    <property type="match status" value="1"/>
</dbReference>
<dbReference type="SUPFAM" id="SSF51206">
    <property type="entry name" value="cAMP-binding domain-like"/>
    <property type="match status" value="1"/>
</dbReference>
<dbReference type="InterPro" id="IPR003938">
    <property type="entry name" value="K_chnl_volt-dep_EAG/ELK/ERG"/>
</dbReference>
<protein>
    <submittedName>
        <fullName evidence="16">Potassium voltage-gated channel subfamily H member 8</fullName>
    </submittedName>
</protein>
<feature type="compositionally biased region" description="Polar residues" evidence="13">
    <location>
        <begin position="639"/>
        <end position="648"/>
    </location>
</feature>
<dbReference type="SUPFAM" id="SSF81324">
    <property type="entry name" value="Voltage-gated potassium channels"/>
    <property type="match status" value="1"/>
</dbReference>